<dbReference type="SUPFAM" id="SSF52151">
    <property type="entry name" value="FabD/lysophospholipase-like"/>
    <property type="match status" value="1"/>
</dbReference>
<feature type="compositionally biased region" description="Basic and acidic residues" evidence="3">
    <location>
        <begin position="329"/>
        <end position="366"/>
    </location>
</feature>
<dbReference type="PANTHER" id="PTHR12406:SF7">
    <property type="entry name" value="PATATIN-LIKE PHOSPHOLIPASE DOMAIN-CONTAINING PROTEIN 4"/>
    <property type="match status" value="1"/>
</dbReference>
<dbReference type="GO" id="GO:0005737">
    <property type="term" value="C:cytoplasm"/>
    <property type="evidence" value="ECO:0007669"/>
    <property type="project" value="TreeGrafter"/>
</dbReference>
<reference evidence="5" key="1">
    <citation type="journal article" date="2023" name="Mol. Biol. Evol.">
        <title>Third-Generation Sequencing Reveals the Adaptive Role of the Epigenome in Three Deep-Sea Polychaetes.</title>
        <authorList>
            <person name="Perez M."/>
            <person name="Aroh O."/>
            <person name="Sun Y."/>
            <person name="Lan Y."/>
            <person name="Juniper S.K."/>
            <person name="Young C.R."/>
            <person name="Angers B."/>
            <person name="Qian P.Y."/>
        </authorList>
    </citation>
    <scope>NUCLEOTIDE SEQUENCE</scope>
    <source>
        <strain evidence="5">P08H-3</strain>
    </source>
</reference>
<evidence type="ECO:0000259" key="4">
    <source>
        <dbReference type="PROSITE" id="PS51635"/>
    </source>
</evidence>
<evidence type="ECO:0000256" key="2">
    <source>
        <dbReference type="PROSITE-ProRule" id="PRU01161"/>
    </source>
</evidence>
<feature type="compositionally biased region" description="Basic and acidic residues" evidence="3">
    <location>
        <begin position="313"/>
        <end position="322"/>
    </location>
</feature>
<dbReference type="GO" id="GO:0016020">
    <property type="term" value="C:membrane"/>
    <property type="evidence" value="ECO:0007669"/>
    <property type="project" value="TreeGrafter"/>
</dbReference>
<dbReference type="GO" id="GO:0055088">
    <property type="term" value="P:lipid homeostasis"/>
    <property type="evidence" value="ECO:0007669"/>
    <property type="project" value="TreeGrafter"/>
</dbReference>
<dbReference type="InterPro" id="IPR033562">
    <property type="entry name" value="PLPL"/>
</dbReference>
<feature type="region of interest" description="Disordered" evidence="3">
    <location>
        <begin position="290"/>
        <end position="506"/>
    </location>
</feature>
<keyword evidence="1" id="KW-0443">Lipid metabolism</keyword>
<name>A0AAD9IZV4_9ANNE</name>
<feature type="short sequence motif" description="GXGXXG" evidence="2">
    <location>
        <begin position="5"/>
        <end position="10"/>
    </location>
</feature>
<feature type="compositionally biased region" description="Basic and acidic residues" evidence="3">
    <location>
        <begin position="408"/>
        <end position="423"/>
    </location>
</feature>
<evidence type="ECO:0000313" key="5">
    <source>
        <dbReference type="EMBL" id="KAK2143643.1"/>
    </source>
</evidence>
<dbReference type="GO" id="GO:0005811">
    <property type="term" value="C:lipid droplet"/>
    <property type="evidence" value="ECO:0007669"/>
    <property type="project" value="TreeGrafter"/>
</dbReference>
<sequence>MSFSGCGFLGIYHLGVVQTLTQHGRKLLMNVHRFGGASAGSLIAAALATRKLDHHMIKQCMKFCYDLAAESRNTKGGVLSPGMSLLRPVRVFLNKVLPDNAHIIAKDRLFVSVTDFCTNKNKLICQFKSKKHLIKCLCSSSLIPYLTGKECIFIGKKTIMLRAFDRLVRPQHRDVVGTRRLVHLNGEEFDMTVNNLKRIWHSLFPPSRDGLKKYFLTGRHDCIRFLKQEGLYEDNAPTDPEDGAPEDDCCDEYGEGPSCKEHLYRESEHANASYAKPGIYETEGLGEVKDVKKKREDKKGETKEKVVKKRMPDKKGKDDKKVERGKKRDKNEKVDKKENEKSKPVKKERYEKKEKDDKKEEPDKKVKQVKKVKRNIKEKEDGKEKDDKKEKQDKRETHEKKQRHGKRENREKREKRQKEKQDKEDTDEVGENHERKERQAKKVKRARKERPHEKQGQERGRPGQERGRPGQERGPGIKIENIAAVRNGLRNKDDKKKINDHEEKER</sequence>
<dbReference type="PANTHER" id="PTHR12406">
    <property type="entry name" value="CALCIUM-INDEPENDENT PHOSPHOLIPASE A2 IPLA2 -RELATED"/>
    <property type="match status" value="1"/>
</dbReference>
<dbReference type="EMBL" id="JAODUP010000824">
    <property type="protein sequence ID" value="KAK2143643.1"/>
    <property type="molecule type" value="Genomic_DNA"/>
</dbReference>
<dbReference type="AlphaFoldDB" id="A0AAD9IZV4"/>
<dbReference type="GO" id="GO:0019433">
    <property type="term" value="P:triglyceride catabolic process"/>
    <property type="evidence" value="ECO:0007669"/>
    <property type="project" value="TreeGrafter"/>
</dbReference>
<dbReference type="GO" id="GO:0004806">
    <property type="term" value="F:triacylglycerol lipase activity"/>
    <property type="evidence" value="ECO:0007669"/>
    <property type="project" value="TreeGrafter"/>
</dbReference>
<comment type="caution">
    <text evidence="5">The sequence shown here is derived from an EMBL/GenBank/DDBJ whole genome shotgun (WGS) entry which is preliminary data.</text>
</comment>
<feature type="compositionally biased region" description="Basic residues" evidence="3">
    <location>
        <begin position="438"/>
        <end position="449"/>
    </location>
</feature>
<dbReference type="Gene3D" id="3.40.1090.10">
    <property type="entry name" value="Cytosolic phospholipase A2 catalytic domain"/>
    <property type="match status" value="1"/>
</dbReference>
<proteinExistence type="predicted"/>
<evidence type="ECO:0000256" key="3">
    <source>
        <dbReference type="SAM" id="MobiDB-lite"/>
    </source>
</evidence>
<accession>A0AAD9IZV4</accession>
<keyword evidence="6" id="KW-1185">Reference proteome</keyword>
<dbReference type="Pfam" id="PF01734">
    <property type="entry name" value="Patatin"/>
    <property type="match status" value="1"/>
</dbReference>
<organism evidence="5 6">
    <name type="scientific">Paralvinella palmiformis</name>
    <dbReference type="NCBI Taxonomy" id="53620"/>
    <lineage>
        <taxon>Eukaryota</taxon>
        <taxon>Metazoa</taxon>
        <taxon>Spiralia</taxon>
        <taxon>Lophotrochozoa</taxon>
        <taxon>Annelida</taxon>
        <taxon>Polychaeta</taxon>
        <taxon>Sedentaria</taxon>
        <taxon>Canalipalpata</taxon>
        <taxon>Terebellida</taxon>
        <taxon>Terebelliformia</taxon>
        <taxon>Alvinellidae</taxon>
        <taxon>Paralvinella</taxon>
    </lineage>
</organism>
<comment type="caution">
    <text evidence="2">Lacks conserved residue(s) required for the propagation of feature annotation.</text>
</comment>
<feature type="compositionally biased region" description="Basic and acidic residues" evidence="3">
    <location>
        <begin position="290"/>
        <end position="305"/>
    </location>
</feature>
<dbReference type="Proteomes" id="UP001208570">
    <property type="component" value="Unassembled WGS sequence"/>
</dbReference>
<gene>
    <name evidence="5" type="ORF">LSH36_824g01022</name>
</gene>
<dbReference type="InterPro" id="IPR002641">
    <property type="entry name" value="PNPLA_dom"/>
</dbReference>
<evidence type="ECO:0000256" key="1">
    <source>
        <dbReference type="ARBA" id="ARBA00023098"/>
    </source>
</evidence>
<protein>
    <recommendedName>
        <fullName evidence="4">PNPLA domain-containing protein</fullName>
    </recommendedName>
</protein>
<evidence type="ECO:0000313" key="6">
    <source>
        <dbReference type="Proteomes" id="UP001208570"/>
    </source>
</evidence>
<feature type="short sequence motif" description="GXSXG" evidence="2">
    <location>
        <begin position="36"/>
        <end position="40"/>
    </location>
</feature>
<feature type="compositionally biased region" description="Basic and acidic residues" evidence="3">
    <location>
        <begin position="490"/>
        <end position="506"/>
    </location>
</feature>
<feature type="compositionally biased region" description="Basic and acidic residues" evidence="3">
    <location>
        <begin position="375"/>
        <end position="399"/>
    </location>
</feature>
<dbReference type="PROSITE" id="PS51635">
    <property type="entry name" value="PNPLA"/>
    <property type="match status" value="1"/>
</dbReference>
<feature type="compositionally biased region" description="Basic and acidic residues" evidence="3">
    <location>
        <begin position="450"/>
        <end position="471"/>
    </location>
</feature>
<dbReference type="InterPro" id="IPR016035">
    <property type="entry name" value="Acyl_Trfase/lysoPLipase"/>
</dbReference>
<feature type="domain" description="PNPLA" evidence="4">
    <location>
        <begin position="1"/>
        <end position="168"/>
    </location>
</feature>